<evidence type="ECO:0000256" key="1">
    <source>
        <dbReference type="ARBA" id="ARBA00007369"/>
    </source>
</evidence>
<dbReference type="Gene3D" id="2.60.9.10">
    <property type="entry name" value="Neurohypophysial hormone domain"/>
    <property type="match status" value="1"/>
</dbReference>
<keyword evidence="2 4" id="KW-0732">Signal</keyword>
<dbReference type="AlphaFoldDB" id="A0A553PH78"/>
<feature type="chain" id="PRO_5022094849" evidence="4">
    <location>
        <begin position="25"/>
        <end position="201"/>
    </location>
</feature>
<dbReference type="PRINTS" id="PR00831">
    <property type="entry name" value="NEUROPHYSIN"/>
</dbReference>
<keyword evidence="3" id="KW-1015">Disulfide bond</keyword>
<name>A0A553PH78_TIGCA</name>
<keyword evidence="6" id="KW-1185">Reference proteome</keyword>
<dbReference type="InterPro" id="IPR022423">
    <property type="entry name" value="Neurohypophysial_hormone_CS"/>
</dbReference>
<evidence type="ECO:0000256" key="2">
    <source>
        <dbReference type="ARBA" id="ARBA00022729"/>
    </source>
</evidence>
<dbReference type="PANTHER" id="PTHR11681:SF5">
    <property type="entry name" value="ISOTOCIN"/>
    <property type="match status" value="1"/>
</dbReference>
<dbReference type="InterPro" id="IPR000981">
    <property type="entry name" value="Neurhyp_horm"/>
</dbReference>
<dbReference type="OrthoDB" id="10056056at2759"/>
<dbReference type="SUPFAM" id="SSF49606">
    <property type="entry name" value="Neurophysin II"/>
    <property type="match status" value="1"/>
</dbReference>
<sequence length="201" mass="21940">MQITFDRRCFIVLGLLSLLKAVSVNSCFITNCPSGGKKRSELLTVASRKCPPCGPLGMGQCFGPSMCCGQYIGCHLNTPDTQVCKTENSNPIPCDNDVPRCQSVRRGFCATNGFCCNDQGECTPEEKCLVENLSDFPSPFILRRHLSSSASLASRPTVEKAMITIPQPNAKAYQEALNLMQIIPKSNSALNKYLSRHGDVK</sequence>
<proteinExistence type="inferred from homology"/>
<dbReference type="STRING" id="6832.A0A553PH78"/>
<organism evidence="5 6">
    <name type="scientific">Tigriopus californicus</name>
    <name type="common">Marine copepod</name>
    <dbReference type="NCBI Taxonomy" id="6832"/>
    <lineage>
        <taxon>Eukaryota</taxon>
        <taxon>Metazoa</taxon>
        <taxon>Ecdysozoa</taxon>
        <taxon>Arthropoda</taxon>
        <taxon>Crustacea</taxon>
        <taxon>Multicrustacea</taxon>
        <taxon>Hexanauplia</taxon>
        <taxon>Copepoda</taxon>
        <taxon>Harpacticoida</taxon>
        <taxon>Harpacticidae</taxon>
        <taxon>Tigriopus</taxon>
    </lineage>
</organism>
<gene>
    <name evidence="5" type="ORF">TCAL_13899</name>
</gene>
<dbReference type="PROSITE" id="PS00264">
    <property type="entry name" value="NEUROHYPOPHYS_HORM"/>
    <property type="match status" value="1"/>
</dbReference>
<protein>
    <submittedName>
        <fullName evidence="5">Uncharacterized protein</fullName>
    </submittedName>
</protein>
<dbReference type="GO" id="GO:0005615">
    <property type="term" value="C:extracellular space"/>
    <property type="evidence" value="ECO:0007669"/>
    <property type="project" value="TreeGrafter"/>
</dbReference>
<dbReference type="EMBL" id="VCGU01000004">
    <property type="protein sequence ID" value="TRY77040.1"/>
    <property type="molecule type" value="Genomic_DNA"/>
</dbReference>
<feature type="signal peptide" evidence="4">
    <location>
        <begin position="1"/>
        <end position="24"/>
    </location>
</feature>
<dbReference type="Proteomes" id="UP000318571">
    <property type="component" value="Chromosome 5"/>
</dbReference>
<dbReference type="InterPro" id="IPR036387">
    <property type="entry name" value="Neurhyp_horm_dom_sf"/>
</dbReference>
<dbReference type="GO" id="GO:0030141">
    <property type="term" value="C:secretory granule"/>
    <property type="evidence" value="ECO:0007669"/>
    <property type="project" value="TreeGrafter"/>
</dbReference>
<evidence type="ECO:0000256" key="4">
    <source>
        <dbReference type="SAM" id="SignalP"/>
    </source>
</evidence>
<comment type="similarity">
    <text evidence="1">Belongs to the vasopressin/oxytocin family.</text>
</comment>
<dbReference type="GO" id="GO:0005185">
    <property type="term" value="F:neurohypophyseal hormone activity"/>
    <property type="evidence" value="ECO:0007669"/>
    <property type="project" value="InterPro"/>
</dbReference>
<evidence type="ECO:0000256" key="3">
    <source>
        <dbReference type="ARBA" id="ARBA00023157"/>
    </source>
</evidence>
<dbReference type="Pfam" id="PF00184">
    <property type="entry name" value="Hormone_5"/>
    <property type="match status" value="1"/>
</dbReference>
<evidence type="ECO:0000313" key="6">
    <source>
        <dbReference type="Proteomes" id="UP000318571"/>
    </source>
</evidence>
<accession>A0A553PH78</accession>
<reference evidence="5 6" key="1">
    <citation type="journal article" date="2018" name="Nat. Ecol. Evol.">
        <title>Genomic signatures of mitonuclear coevolution across populations of Tigriopus californicus.</title>
        <authorList>
            <person name="Barreto F.S."/>
            <person name="Watson E.T."/>
            <person name="Lima T.G."/>
            <person name="Willett C.S."/>
            <person name="Edmands S."/>
            <person name="Li W."/>
            <person name="Burton R.S."/>
        </authorList>
    </citation>
    <scope>NUCLEOTIDE SEQUENCE [LARGE SCALE GENOMIC DNA]</scope>
    <source>
        <strain evidence="5 6">San Diego</strain>
    </source>
</reference>
<evidence type="ECO:0000313" key="5">
    <source>
        <dbReference type="EMBL" id="TRY77040.1"/>
    </source>
</evidence>
<dbReference type="SMART" id="SM00003">
    <property type="entry name" value="NH"/>
    <property type="match status" value="1"/>
</dbReference>
<comment type="caution">
    <text evidence="5">The sequence shown here is derived from an EMBL/GenBank/DDBJ whole genome shotgun (WGS) entry which is preliminary data.</text>
</comment>
<dbReference type="PANTHER" id="PTHR11681">
    <property type="entry name" value="NEUROPHYSIN"/>
    <property type="match status" value="1"/>
</dbReference>